<accession>A0ABS3T4R7</accession>
<comment type="caution">
    <text evidence="1">The sequence shown here is derived from an EMBL/GenBank/DDBJ whole genome shotgun (WGS) entry which is preliminary data.</text>
</comment>
<evidence type="ECO:0000313" key="2">
    <source>
        <dbReference type="Proteomes" id="UP000676776"/>
    </source>
</evidence>
<reference evidence="1 2" key="1">
    <citation type="submission" date="2021-03" db="EMBL/GenBank/DDBJ databases">
        <title>Winogradskyella sp. nov., isolated from costal sediment.</title>
        <authorList>
            <person name="Gao C."/>
        </authorList>
    </citation>
    <scope>NUCLEOTIDE SEQUENCE [LARGE SCALE GENOMIC DNA]</scope>
    <source>
        <strain evidence="1 2">DF17</strain>
    </source>
</reference>
<dbReference type="Proteomes" id="UP000676776">
    <property type="component" value="Unassembled WGS sequence"/>
</dbReference>
<name>A0ABS3T4R7_9FLAO</name>
<organism evidence="1 2">
    <name type="scientific">Winogradskyella pelagia</name>
    <dbReference type="NCBI Taxonomy" id="2819984"/>
    <lineage>
        <taxon>Bacteria</taxon>
        <taxon>Pseudomonadati</taxon>
        <taxon>Bacteroidota</taxon>
        <taxon>Flavobacteriia</taxon>
        <taxon>Flavobacteriales</taxon>
        <taxon>Flavobacteriaceae</taxon>
        <taxon>Winogradskyella</taxon>
    </lineage>
</organism>
<proteinExistence type="predicted"/>
<keyword evidence="2" id="KW-1185">Reference proteome</keyword>
<gene>
    <name evidence="1" type="ORF">J4050_13430</name>
</gene>
<sequence length="192" mass="22375">MYRKIFNILPLLLFLGICSMGCEGRISKNEALKKSIANFKSNQVITKIAYHPLEYNEIATDTILSNGYEIKLKTFTDMNSSILNSSTINEITQNHFYRIVESKLEVKYAENVIFRDIIGRDFIEENLQIEHKNWSKFNLRDIWIDQALSIEKNLLSIQIEFCSIESDECKKFNLLINKAGQPYITELSENNY</sequence>
<dbReference type="EMBL" id="JAGEVF010000012">
    <property type="protein sequence ID" value="MBO3117753.1"/>
    <property type="molecule type" value="Genomic_DNA"/>
</dbReference>
<protein>
    <recommendedName>
        <fullName evidence="3">Lipoprotein</fullName>
    </recommendedName>
</protein>
<dbReference type="RefSeq" id="WP_208155111.1">
    <property type="nucleotide sequence ID" value="NZ_JAGEVF010000012.1"/>
</dbReference>
<evidence type="ECO:0008006" key="3">
    <source>
        <dbReference type="Google" id="ProtNLM"/>
    </source>
</evidence>
<evidence type="ECO:0000313" key="1">
    <source>
        <dbReference type="EMBL" id="MBO3117753.1"/>
    </source>
</evidence>